<sequence>MHSPCIQHPFQLITPFPASITLPIFSPHPSLHPTSFSFFSSHSFQYQHPPHHIHPCIHPIVIHLTTHSPSIHHLFPPHLTQHPRTPSR</sequence>
<accession>A0A5B7J4Q5</accession>
<gene>
    <name evidence="1" type="ORF">E2C01_082356</name>
</gene>
<protein>
    <submittedName>
        <fullName evidence="1">Uncharacterized protein</fullName>
    </submittedName>
</protein>
<name>A0A5B7J4Q5_PORTR</name>
<reference evidence="1 2" key="1">
    <citation type="submission" date="2019-05" db="EMBL/GenBank/DDBJ databases">
        <title>Another draft genome of Portunus trituberculatus and its Hox gene families provides insights of decapod evolution.</title>
        <authorList>
            <person name="Jeong J.-H."/>
            <person name="Song I."/>
            <person name="Kim S."/>
            <person name="Choi T."/>
            <person name="Kim D."/>
            <person name="Ryu S."/>
            <person name="Kim W."/>
        </authorList>
    </citation>
    <scope>NUCLEOTIDE SEQUENCE [LARGE SCALE GENOMIC DNA]</scope>
    <source>
        <tissue evidence="1">Muscle</tissue>
    </source>
</reference>
<dbReference type="Proteomes" id="UP000324222">
    <property type="component" value="Unassembled WGS sequence"/>
</dbReference>
<evidence type="ECO:0000313" key="1">
    <source>
        <dbReference type="EMBL" id="MPC87494.1"/>
    </source>
</evidence>
<evidence type="ECO:0000313" key="2">
    <source>
        <dbReference type="Proteomes" id="UP000324222"/>
    </source>
</evidence>
<comment type="caution">
    <text evidence="1">The sequence shown here is derived from an EMBL/GenBank/DDBJ whole genome shotgun (WGS) entry which is preliminary data.</text>
</comment>
<dbReference type="AlphaFoldDB" id="A0A5B7J4Q5"/>
<dbReference type="EMBL" id="VSRR010074682">
    <property type="protein sequence ID" value="MPC87494.1"/>
    <property type="molecule type" value="Genomic_DNA"/>
</dbReference>
<proteinExistence type="predicted"/>
<organism evidence="1 2">
    <name type="scientific">Portunus trituberculatus</name>
    <name type="common">Swimming crab</name>
    <name type="synonym">Neptunus trituberculatus</name>
    <dbReference type="NCBI Taxonomy" id="210409"/>
    <lineage>
        <taxon>Eukaryota</taxon>
        <taxon>Metazoa</taxon>
        <taxon>Ecdysozoa</taxon>
        <taxon>Arthropoda</taxon>
        <taxon>Crustacea</taxon>
        <taxon>Multicrustacea</taxon>
        <taxon>Malacostraca</taxon>
        <taxon>Eumalacostraca</taxon>
        <taxon>Eucarida</taxon>
        <taxon>Decapoda</taxon>
        <taxon>Pleocyemata</taxon>
        <taxon>Brachyura</taxon>
        <taxon>Eubrachyura</taxon>
        <taxon>Portunoidea</taxon>
        <taxon>Portunidae</taxon>
        <taxon>Portuninae</taxon>
        <taxon>Portunus</taxon>
    </lineage>
</organism>
<keyword evidence="2" id="KW-1185">Reference proteome</keyword>